<reference evidence="1 2" key="1">
    <citation type="submission" date="2015-07" db="EMBL/GenBank/DDBJ databases">
        <title>Whole genome sequence of Herpetosiphon geysericola DSM 7119.</title>
        <authorList>
            <person name="Hemp J."/>
            <person name="Ward L.M."/>
            <person name="Pace L.A."/>
            <person name="Fischer W.W."/>
        </authorList>
    </citation>
    <scope>NUCLEOTIDE SEQUENCE [LARGE SCALE GENOMIC DNA]</scope>
    <source>
        <strain evidence="1 2">DSM 7119</strain>
    </source>
</reference>
<evidence type="ECO:0000313" key="2">
    <source>
        <dbReference type="Proteomes" id="UP000050277"/>
    </source>
</evidence>
<dbReference type="EMBL" id="LGKP01000013">
    <property type="protein sequence ID" value="KPL90185.1"/>
    <property type="molecule type" value="Genomic_DNA"/>
</dbReference>
<dbReference type="AlphaFoldDB" id="A0A0P6YI54"/>
<dbReference type="Pfam" id="PF07617">
    <property type="entry name" value="DUF1579"/>
    <property type="match status" value="1"/>
</dbReference>
<evidence type="ECO:0000313" key="1">
    <source>
        <dbReference type="EMBL" id="KPL90185.1"/>
    </source>
</evidence>
<dbReference type="Proteomes" id="UP000050277">
    <property type="component" value="Unassembled WGS sequence"/>
</dbReference>
<protein>
    <recommendedName>
        <fullName evidence="3">DUF1579 domain-containing protein</fullName>
    </recommendedName>
</protein>
<gene>
    <name evidence="1" type="ORF">SE18_08245</name>
</gene>
<evidence type="ECO:0008006" key="3">
    <source>
        <dbReference type="Google" id="ProtNLM"/>
    </source>
</evidence>
<accession>A0A0P6YI54</accession>
<keyword evidence="2" id="KW-1185">Reference proteome</keyword>
<sequence>MMTDQRTQAIEQILQSLVGQWQGIARTWFGPETLADESPIRGSVRRIGTSRFVIHEYESAFEATPLHGAGIYGYNQLTDSFEGAWVDSFHMPTNIMASAGNPAELTLSVLGSYEVEGSSDWGWRTEIVADGPDRLLITAYNLQPDEPETKAVEIIYSRVEAAA</sequence>
<comment type="caution">
    <text evidence="1">The sequence shown here is derived from an EMBL/GenBank/DDBJ whole genome shotgun (WGS) entry which is preliminary data.</text>
</comment>
<name>A0A0P6YI54_9CHLR</name>
<organism evidence="1 2">
    <name type="scientific">Herpetosiphon geysericola</name>
    <dbReference type="NCBI Taxonomy" id="70996"/>
    <lineage>
        <taxon>Bacteria</taxon>
        <taxon>Bacillati</taxon>
        <taxon>Chloroflexota</taxon>
        <taxon>Chloroflexia</taxon>
        <taxon>Herpetosiphonales</taxon>
        <taxon>Herpetosiphonaceae</taxon>
        <taxon>Herpetosiphon</taxon>
    </lineage>
</organism>
<dbReference type="STRING" id="70996.SE18_08245"/>
<proteinExistence type="predicted"/>
<dbReference type="InterPro" id="IPR011473">
    <property type="entry name" value="DUF1579"/>
</dbReference>